<keyword evidence="2" id="KW-1185">Reference proteome</keyword>
<proteinExistence type="predicted"/>
<dbReference type="Proteomes" id="UP000018419">
    <property type="component" value="Unassembled WGS sequence"/>
</dbReference>
<sequence>MARLTKLDKMTNDDKKLLIDSYRNAPDDADFPPEVLALVYGFSLPWLQKKRCEGDGIPFFKPTTKTVLYKKKDVVDYVNSRRLSHTA</sequence>
<evidence type="ECO:0008006" key="3">
    <source>
        <dbReference type="Google" id="ProtNLM"/>
    </source>
</evidence>
<gene>
    <name evidence="1" type="ORF">ACIRA0001_1611</name>
</gene>
<name>A0ABM9YP03_ACIRA</name>
<dbReference type="EMBL" id="ACVR01000029">
    <property type="protein sequence ID" value="EET82817.1"/>
    <property type="molecule type" value="Genomic_DNA"/>
</dbReference>
<evidence type="ECO:0000313" key="1">
    <source>
        <dbReference type="EMBL" id="EET82817.1"/>
    </source>
</evidence>
<organism evidence="1 2">
    <name type="scientific">Acinetobacter radioresistens SK82</name>
    <dbReference type="NCBI Taxonomy" id="596318"/>
    <lineage>
        <taxon>Bacteria</taxon>
        <taxon>Pseudomonadati</taxon>
        <taxon>Pseudomonadota</taxon>
        <taxon>Gammaproteobacteria</taxon>
        <taxon>Moraxellales</taxon>
        <taxon>Moraxellaceae</taxon>
        <taxon>Acinetobacter</taxon>
    </lineage>
</organism>
<dbReference type="RefSeq" id="WP_005405022.1">
    <property type="nucleotide sequence ID" value="NZ_ACVR01000029.1"/>
</dbReference>
<protein>
    <recommendedName>
        <fullName evidence="3">DNA-binding protein</fullName>
    </recommendedName>
</protein>
<evidence type="ECO:0000313" key="2">
    <source>
        <dbReference type="Proteomes" id="UP000018419"/>
    </source>
</evidence>
<comment type="caution">
    <text evidence="1">The sequence shown here is derived from an EMBL/GenBank/DDBJ whole genome shotgun (WGS) entry which is preliminary data.</text>
</comment>
<accession>A0ABM9YP03</accession>
<reference evidence="1 2" key="1">
    <citation type="submission" date="2009-07" db="EMBL/GenBank/DDBJ databases">
        <authorList>
            <person name="Madupu R."/>
            <person name="Durkin A.S."/>
            <person name="Torralba M."/>
            <person name="Methe B."/>
            <person name="Sutton G.G."/>
            <person name="Strausberg R.L."/>
            <person name="Nelson K.E."/>
        </authorList>
    </citation>
    <scope>NUCLEOTIDE SEQUENCE [LARGE SCALE GENOMIC DNA]</scope>
    <source>
        <strain evidence="1 2">SK82</strain>
    </source>
</reference>